<reference evidence="1 2" key="1">
    <citation type="submission" date="2021-05" db="EMBL/GenBank/DDBJ databases">
        <title>Fusibacter ferrireducens sp. nov., an anaerobic, sulfur- and Fe-reducing bacterium isolated from the mangrove sediment.</title>
        <authorList>
            <person name="Qiu D."/>
        </authorList>
    </citation>
    <scope>NUCLEOTIDE SEQUENCE [LARGE SCALE GENOMIC DNA]</scope>
    <source>
        <strain evidence="1 2">DSM 12116</strain>
    </source>
</reference>
<proteinExistence type="predicted"/>
<dbReference type="InterPro" id="IPR014997">
    <property type="entry name" value="DUF1847"/>
</dbReference>
<comment type="caution">
    <text evidence="1">The sequence shown here is derived from an EMBL/GenBank/DDBJ whole genome shotgun (WGS) entry which is preliminary data.</text>
</comment>
<evidence type="ECO:0000313" key="1">
    <source>
        <dbReference type="EMBL" id="MBS7526279.1"/>
    </source>
</evidence>
<dbReference type="Proteomes" id="UP000746471">
    <property type="component" value="Unassembled WGS sequence"/>
</dbReference>
<sequence>MRDQSTLSKSLELYEKEGMKSFYKASAEIESEGYCEWPRVRETINFSKKMGYKRLGIAFCLGLKQEAKTYESMLRKEGFEVHSVICKTGGIPKEHMGLEDSQKVRPGTYETMCNPIAQALYLNEMKTELNIIIGLCVGHDSLFYKHSDAMVTTLVAKDRVLAHNPAGALYCAHSYYRNK</sequence>
<organism evidence="1 2">
    <name type="scientific">Fusibacter paucivorans</name>
    <dbReference type="NCBI Taxonomy" id="76009"/>
    <lineage>
        <taxon>Bacteria</taxon>
        <taxon>Bacillati</taxon>
        <taxon>Bacillota</taxon>
        <taxon>Clostridia</taxon>
        <taxon>Eubacteriales</taxon>
        <taxon>Eubacteriales Family XII. Incertae Sedis</taxon>
        <taxon>Fusibacter</taxon>
    </lineage>
</organism>
<keyword evidence="2" id="KW-1185">Reference proteome</keyword>
<evidence type="ECO:0000313" key="2">
    <source>
        <dbReference type="Proteomes" id="UP000746471"/>
    </source>
</evidence>
<protein>
    <submittedName>
        <fullName evidence="1">DUF1847 domain-containing protein</fullName>
    </submittedName>
</protein>
<dbReference type="Pfam" id="PF08901">
    <property type="entry name" value="DUF1847"/>
    <property type="match status" value="1"/>
</dbReference>
<name>A0ABS5PPF9_9FIRM</name>
<accession>A0ABS5PPF9</accession>
<dbReference type="EMBL" id="JAHBCL010000009">
    <property type="protein sequence ID" value="MBS7526279.1"/>
    <property type="molecule type" value="Genomic_DNA"/>
</dbReference>
<gene>
    <name evidence="1" type="ORF">KHM83_06290</name>
</gene>